<dbReference type="Pfam" id="PF00172">
    <property type="entry name" value="Zn_clus"/>
    <property type="match status" value="1"/>
</dbReference>
<dbReference type="GO" id="GO:0005634">
    <property type="term" value="C:nucleus"/>
    <property type="evidence" value="ECO:0007669"/>
    <property type="project" value="TreeGrafter"/>
</dbReference>
<dbReference type="Pfam" id="PF04082">
    <property type="entry name" value="Fungal_trans"/>
    <property type="match status" value="1"/>
</dbReference>
<proteinExistence type="predicted"/>
<dbReference type="PROSITE" id="PS50048">
    <property type="entry name" value="ZN2_CY6_FUNGAL_2"/>
    <property type="match status" value="1"/>
</dbReference>
<dbReference type="InterPro" id="IPR036864">
    <property type="entry name" value="Zn2-C6_fun-type_DNA-bd_sf"/>
</dbReference>
<evidence type="ECO:0000256" key="5">
    <source>
        <dbReference type="ARBA" id="ARBA00023163"/>
    </source>
</evidence>
<dbReference type="InterPro" id="IPR007219">
    <property type="entry name" value="XnlR_reg_dom"/>
</dbReference>
<dbReference type="PANTHER" id="PTHR31944:SF131">
    <property type="entry name" value="HEME-RESPONSIVE ZINC FINGER TRANSCRIPTION FACTOR HAP1"/>
    <property type="match status" value="1"/>
</dbReference>
<dbReference type="PROSITE" id="PS00463">
    <property type="entry name" value="ZN2_CY6_FUNGAL_1"/>
    <property type="match status" value="1"/>
</dbReference>
<dbReference type="InterPro" id="IPR001138">
    <property type="entry name" value="Zn2Cys6_DnaBD"/>
</dbReference>
<keyword evidence="6" id="KW-0539">Nucleus</keyword>
<dbReference type="SMART" id="SM00066">
    <property type="entry name" value="GAL4"/>
    <property type="match status" value="1"/>
</dbReference>
<dbReference type="GO" id="GO:0008270">
    <property type="term" value="F:zinc ion binding"/>
    <property type="evidence" value="ECO:0007669"/>
    <property type="project" value="InterPro"/>
</dbReference>
<evidence type="ECO:0000313" key="9">
    <source>
        <dbReference type="EMBL" id="KAK0391274.1"/>
    </source>
</evidence>
<evidence type="ECO:0000256" key="7">
    <source>
        <dbReference type="SAM" id="MobiDB-lite"/>
    </source>
</evidence>
<keyword evidence="1" id="KW-0479">Metal-binding</keyword>
<sequence length="747" mass="83453">MAARPSDVPETPPTAKKRRRPALACTQCRRRKIRCDQNTPCNNCIKSGIPDCTIPPNHISTLRLQQSQASTSRPAVATISPPSAPGSTVLTPRPTPVSVHTDDVNVDELHSRIKELENTIFTLRQGDGERQRPATVGVPSDPRSAGARFGNQSSWLNNTTLYTKVLSTLKDLRDQRSELKQSMRVCQNLLSRVNEQMTTDMTSPISAFGTQMPNKIVADELLNLYLRSFEGVLRILHVPSFLAEYERYWQQPAEARKLFVLQLQLCLGLGSRTHPEAVHFRRIASQWLFEAETWLGTAFRKSQRKQMTFEDLQLMCLATIMEADSSGSEKSNWISAGDLLRMAMCLNLQHDPVQLGTTNLRQAELHRRLWVTILELNLLFSLQAGQTPLIMTQDYDTLPPANISDEALDEADPNGNRNPTTGLTRTAVQIALYESFELRLRIVRQIHGAGRSCPYDETIRLHKELSKAEARASHKLFHSSSSCSNGEGRNVDVHVQRLLVQTTISYYLLALHLPVLGHSIKDPTHHFSRKVATTVAARIAEACVVCDPDRRSLSTARQAQDGSLLLNRLFTNSPGFLRHIAVQAIFYLALELVTMKEDEEDDVGMFFLREELDLLHLLEQAQAWILERVRRGMKDVYTCCFVAASVSYAQNLGLRADGNASLDDAIAAKAVEKSEECRMVLEDLARSLGAAGNEQVMVPDPNLGFTGQALGSVDVSMDWMTDMVMDGTNYYDWSFQGGPGNMPQILL</sequence>
<evidence type="ECO:0000256" key="1">
    <source>
        <dbReference type="ARBA" id="ARBA00022723"/>
    </source>
</evidence>
<feature type="region of interest" description="Disordered" evidence="7">
    <location>
        <begin position="1"/>
        <end position="20"/>
    </location>
</feature>
<dbReference type="AlphaFoldDB" id="A0AA39GQF8"/>
<dbReference type="CDD" id="cd00067">
    <property type="entry name" value="GAL4"/>
    <property type="match status" value="1"/>
</dbReference>
<dbReference type="Proteomes" id="UP001175261">
    <property type="component" value="Unassembled WGS sequence"/>
</dbReference>
<evidence type="ECO:0000256" key="4">
    <source>
        <dbReference type="ARBA" id="ARBA00023125"/>
    </source>
</evidence>
<keyword evidence="4" id="KW-0238">DNA-binding</keyword>
<evidence type="ECO:0000259" key="8">
    <source>
        <dbReference type="PROSITE" id="PS50048"/>
    </source>
</evidence>
<dbReference type="PANTHER" id="PTHR31944">
    <property type="entry name" value="HEME-RESPONSIVE ZINC FINGER TRANSCRIPTION FACTOR HAP1"/>
    <property type="match status" value="1"/>
</dbReference>
<feature type="region of interest" description="Disordered" evidence="7">
    <location>
        <begin position="67"/>
        <end position="101"/>
    </location>
</feature>
<evidence type="ECO:0000256" key="2">
    <source>
        <dbReference type="ARBA" id="ARBA00022833"/>
    </source>
</evidence>
<dbReference type="Gene3D" id="4.10.240.10">
    <property type="entry name" value="Zn(2)-C6 fungal-type DNA-binding domain"/>
    <property type="match status" value="1"/>
</dbReference>
<keyword evidence="3" id="KW-0805">Transcription regulation</keyword>
<evidence type="ECO:0000256" key="6">
    <source>
        <dbReference type="ARBA" id="ARBA00023242"/>
    </source>
</evidence>
<dbReference type="GO" id="GO:0006351">
    <property type="term" value="P:DNA-templated transcription"/>
    <property type="evidence" value="ECO:0007669"/>
    <property type="project" value="InterPro"/>
</dbReference>
<dbReference type="GO" id="GO:0000978">
    <property type="term" value="F:RNA polymerase II cis-regulatory region sequence-specific DNA binding"/>
    <property type="evidence" value="ECO:0007669"/>
    <property type="project" value="TreeGrafter"/>
</dbReference>
<dbReference type="GO" id="GO:0001228">
    <property type="term" value="F:DNA-binding transcription activator activity, RNA polymerase II-specific"/>
    <property type="evidence" value="ECO:0007669"/>
    <property type="project" value="TreeGrafter"/>
</dbReference>
<keyword evidence="5" id="KW-0804">Transcription</keyword>
<accession>A0AA39GQF8</accession>
<protein>
    <recommendedName>
        <fullName evidence="8">Zn(2)-C6 fungal-type domain-containing protein</fullName>
    </recommendedName>
</protein>
<evidence type="ECO:0000313" key="10">
    <source>
        <dbReference type="Proteomes" id="UP001175261"/>
    </source>
</evidence>
<feature type="domain" description="Zn(2)-C6 fungal-type" evidence="8">
    <location>
        <begin position="24"/>
        <end position="54"/>
    </location>
</feature>
<name>A0AA39GQF8_SARSR</name>
<reference evidence="9" key="1">
    <citation type="submission" date="2022-10" db="EMBL/GenBank/DDBJ databases">
        <title>Determination and structural analysis of whole genome sequence of Sarocladium strictum F4-1.</title>
        <authorList>
            <person name="Hu L."/>
            <person name="Jiang Y."/>
        </authorList>
    </citation>
    <scope>NUCLEOTIDE SEQUENCE</scope>
    <source>
        <strain evidence="9">F4-1</strain>
    </source>
</reference>
<dbReference type="SUPFAM" id="SSF57701">
    <property type="entry name" value="Zn2/Cys6 DNA-binding domain"/>
    <property type="match status" value="1"/>
</dbReference>
<feature type="region of interest" description="Disordered" evidence="7">
    <location>
        <begin position="126"/>
        <end position="150"/>
    </location>
</feature>
<keyword evidence="2" id="KW-0862">Zinc</keyword>
<evidence type="ECO:0000256" key="3">
    <source>
        <dbReference type="ARBA" id="ARBA00023015"/>
    </source>
</evidence>
<dbReference type="SMART" id="SM00906">
    <property type="entry name" value="Fungal_trans"/>
    <property type="match status" value="1"/>
</dbReference>
<dbReference type="CDD" id="cd12148">
    <property type="entry name" value="fungal_TF_MHR"/>
    <property type="match status" value="1"/>
</dbReference>
<keyword evidence="10" id="KW-1185">Reference proteome</keyword>
<organism evidence="9 10">
    <name type="scientific">Sarocladium strictum</name>
    <name type="common">Black bundle disease fungus</name>
    <name type="synonym">Acremonium strictum</name>
    <dbReference type="NCBI Taxonomy" id="5046"/>
    <lineage>
        <taxon>Eukaryota</taxon>
        <taxon>Fungi</taxon>
        <taxon>Dikarya</taxon>
        <taxon>Ascomycota</taxon>
        <taxon>Pezizomycotina</taxon>
        <taxon>Sordariomycetes</taxon>
        <taxon>Hypocreomycetidae</taxon>
        <taxon>Hypocreales</taxon>
        <taxon>Sarocladiaceae</taxon>
        <taxon>Sarocladium</taxon>
    </lineage>
</organism>
<dbReference type="InterPro" id="IPR051430">
    <property type="entry name" value="Fungal_TF_Env_Response"/>
</dbReference>
<gene>
    <name evidence="9" type="ORF">NLU13_0775</name>
</gene>
<dbReference type="EMBL" id="JAPDFR010000001">
    <property type="protein sequence ID" value="KAK0391274.1"/>
    <property type="molecule type" value="Genomic_DNA"/>
</dbReference>
<comment type="caution">
    <text evidence="9">The sequence shown here is derived from an EMBL/GenBank/DDBJ whole genome shotgun (WGS) entry which is preliminary data.</text>
</comment>